<protein>
    <submittedName>
        <fullName evidence="1">Uncharacterized protein</fullName>
    </submittedName>
</protein>
<accession>A0AAV4W4W6</accession>
<proteinExistence type="predicted"/>
<gene>
    <name evidence="1" type="ORF">CDAR_265291</name>
</gene>
<sequence>MYSMLNELSNQLSELCVHEALKRDGGIDFDTGYVIMNQNSQQKCQGKGALNECQHFSLLEFIQYLLCKNLLRDFLCRHTYTQKKGGGRQCRQRCPPTSRRMRAVLQLTYRRPQSINCGGGVMGVGR</sequence>
<comment type="caution">
    <text evidence="1">The sequence shown here is derived from an EMBL/GenBank/DDBJ whole genome shotgun (WGS) entry which is preliminary data.</text>
</comment>
<dbReference type="EMBL" id="BPLQ01014064">
    <property type="protein sequence ID" value="GIY76966.1"/>
    <property type="molecule type" value="Genomic_DNA"/>
</dbReference>
<organism evidence="1 2">
    <name type="scientific">Caerostris darwini</name>
    <dbReference type="NCBI Taxonomy" id="1538125"/>
    <lineage>
        <taxon>Eukaryota</taxon>
        <taxon>Metazoa</taxon>
        <taxon>Ecdysozoa</taxon>
        <taxon>Arthropoda</taxon>
        <taxon>Chelicerata</taxon>
        <taxon>Arachnida</taxon>
        <taxon>Araneae</taxon>
        <taxon>Araneomorphae</taxon>
        <taxon>Entelegynae</taxon>
        <taxon>Araneoidea</taxon>
        <taxon>Araneidae</taxon>
        <taxon>Caerostris</taxon>
    </lineage>
</organism>
<name>A0AAV4W4W6_9ARAC</name>
<keyword evidence="2" id="KW-1185">Reference proteome</keyword>
<dbReference type="AlphaFoldDB" id="A0AAV4W4W6"/>
<dbReference type="Proteomes" id="UP001054837">
    <property type="component" value="Unassembled WGS sequence"/>
</dbReference>
<evidence type="ECO:0000313" key="1">
    <source>
        <dbReference type="EMBL" id="GIY76966.1"/>
    </source>
</evidence>
<reference evidence="1 2" key="1">
    <citation type="submission" date="2021-06" db="EMBL/GenBank/DDBJ databases">
        <title>Caerostris darwini draft genome.</title>
        <authorList>
            <person name="Kono N."/>
            <person name="Arakawa K."/>
        </authorList>
    </citation>
    <scope>NUCLEOTIDE SEQUENCE [LARGE SCALE GENOMIC DNA]</scope>
</reference>
<evidence type="ECO:0000313" key="2">
    <source>
        <dbReference type="Proteomes" id="UP001054837"/>
    </source>
</evidence>